<dbReference type="STRING" id="393762.SAMN05660472_01763"/>
<sequence length="85" mass="10419">MMHERIALMKRIQEVEFAATDLQLYLDTHPQDQRALMQFNQYAAELMMLKQQYELAYGPLLNFGFSQSQYPWRWIETPWPWEEEF</sequence>
<organism evidence="2 3">
    <name type="scientific">Natronincola ferrireducens</name>
    <dbReference type="NCBI Taxonomy" id="393762"/>
    <lineage>
        <taxon>Bacteria</taxon>
        <taxon>Bacillati</taxon>
        <taxon>Bacillota</taxon>
        <taxon>Clostridia</taxon>
        <taxon>Peptostreptococcales</taxon>
        <taxon>Natronincolaceae</taxon>
        <taxon>Natronincola</taxon>
    </lineage>
</organism>
<evidence type="ECO:0000259" key="1">
    <source>
        <dbReference type="Pfam" id="PF12652"/>
    </source>
</evidence>
<proteinExistence type="predicted"/>
<dbReference type="InterPro" id="IPR016571">
    <property type="entry name" value="Spore_coat_assembly_CotJB"/>
</dbReference>
<dbReference type="EMBL" id="FNFP01000003">
    <property type="protein sequence ID" value="SDK68346.1"/>
    <property type="molecule type" value="Genomic_DNA"/>
</dbReference>
<dbReference type="InterPro" id="IPR024207">
    <property type="entry name" value="CotJB_dom"/>
</dbReference>
<evidence type="ECO:0000313" key="3">
    <source>
        <dbReference type="Proteomes" id="UP000198718"/>
    </source>
</evidence>
<dbReference type="OrthoDB" id="9804099at2"/>
<keyword evidence="3" id="KW-1185">Reference proteome</keyword>
<dbReference type="Proteomes" id="UP000198718">
    <property type="component" value="Unassembled WGS sequence"/>
</dbReference>
<protein>
    <submittedName>
        <fullName evidence="2">Spore coat protein JB</fullName>
    </submittedName>
</protein>
<dbReference type="RefSeq" id="WP_090553338.1">
    <property type="nucleotide sequence ID" value="NZ_FNFP01000003.1"/>
</dbReference>
<dbReference type="PIRSF" id="PIRSF010606">
    <property type="entry name" value="Spore_coat_CotJB"/>
    <property type="match status" value="1"/>
</dbReference>
<gene>
    <name evidence="2" type="ORF">SAMN05660472_01763</name>
</gene>
<dbReference type="Pfam" id="PF12652">
    <property type="entry name" value="CotJB"/>
    <property type="match status" value="1"/>
</dbReference>
<dbReference type="AlphaFoldDB" id="A0A1G9DWW9"/>
<evidence type="ECO:0000313" key="2">
    <source>
        <dbReference type="EMBL" id="SDK68346.1"/>
    </source>
</evidence>
<name>A0A1G9DWW9_9FIRM</name>
<feature type="domain" description="Protein CotJB" evidence="1">
    <location>
        <begin position="7"/>
        <end position="82"/>
    </location>
</feature>
<accession>A0A1G9DWW9</accession>
<reference evidence="2 3" key="1">
    <citation type="submission" date="2016-10" db="EMBL/GenBank/DDBJ databases">
        <authorList>
            <person name="de Groot N.N."/>
        </authorList>
    </citation>
    <scope>NUCLEOTIDE SEQUENCE [LARGE SCALE GENOMIC DNA]</scope>
    <source>
        <strain evidence="2 3">DSM 18346</strain>
    </source>
</reference>
<keyword evidence="2" id="KW-0167">Capsid protein</keyword>
<keyword evidence="2" id="KW-0946">Virion</keyword>